<gene>
    <name evidence="1" type="ORF">CNE99_07820</name>
</gene>
<dbReference type="AlphaFoldDB" id="A0A2A5WNL2"/>
<dbReference type="Proteomes" id="UP000219327">
    <property type="component" value="Unassembled WGS sequence"/>
</dbReference>
<evidence type="ECO:0000313" key="1">
    <source>
        <dbReference type="EMBL" id="PDH37716.1"/>
    </source>
</evidence>
<name>A0A2A5WNL2_9GAMM</name>
<dbReference type="EMBL" id="NTKD01000045">
    <property type="protein sequence ID" value="PDH37716.1"/>
    <property type="molecule type" value="Genomic_DNA"/>
</dbReference>
<organism evidence="1 2">
    <name type="scientific">OM182 bacterium MED-G24</name>
    <dbReference type="NCBI Taxonomy" id="1986255"/>
    <lineage>
        <taxon>Bacteria</taxon>
        <taxon>Pseudomonadati</taxon>
        <taxon>Pseudomonadota</taxon>
        <taxon>Gammaproteobacteria</taxon>
        <taxon>OMG group</taxon>
        <taxon>OM182 clade</taxon>
    </lineage>
</organism>
<sequence length="112" mass="12978">MRDRFFRGHYRHNDQLPAVVDLFLSQKAEILKLVDTSPMSTSSRRRTSECLIRFFNEVEGPGLGTNAWFAPADPDQFNRLTVVSMLVIRYSGRLFTSREKTTCQTTKRSSMR</sequence>
<comment type="caution">
    <text evidence="1">The sequence shown here is derived from an EMBL/GenBank/DDBJ whole genome shotgun (WGS) entry which is preliminary data.</text>
</comment>
<evidence type="ECO:0000313" key="2">
    <source>
        <dbReference type="Proteomes" id="UP000219327"/>
    </source>
</evidence>
<accession>A0A2A5WNL2</accession>
<protein>
    <submittedName>
        <fullName evidence="1">Uncharacterized protein</fullName>
    </submittedName>
</protein>
<proteinExistence type="predicted"/>
<reference evidence="1 2" key="1">
    <citation type="submission" date="2017-08" db="EMBL/GenBank/DDBJ databases">
        <title>Fine stratification of microbial communities through a metagenomic profile of the photic zone.</title>
        <authorList>
            <person name="Haro-Moreno J.M."/>
            <person name="Lopez-Perez M."/>
            <person name="De La Torre J."/>
            <person name="Picazo A."/>
            <person name="Camacho A."/>
            <person name="Rodriguez-Valera F."/>
        </authorList>
    </citation>
    <scope>NUCLEOTIDE SEQUENCE [LARGE SCALE GENOMIC DNA]</scope>
    <source>
        <strain evidence="1">MED-G24</strain>
    </source>
</reference>